<dbReference type="HOGENOM" id="CLU_151119_1_0_9"/>
<dbReference type="eggNOG" id="ENOG50329PV">
    <property type="taxonomic scope" value="Bacteria"/>
</dbReference>
<proteinExistence type="predicted"/>
<keyword evidence="2" id="KW-1185">Reference proteome</keyword>
<gene>
    <name evidence="1" type="ORF">C823_03976</name>
</gene>
<organism evidence="1 2">
    <name type="scientific">Eubacterium plexicaudatum ASF492</name>
    <dbReference type="NCBI Taxonomy" id="1235802"/>
    <lineage>
        <taxon>Bacteria</taxon>
        <taxon>Bacillati</taxon>
        <taxon>Bacillota</taxon>
        <taxon>Clostridia</taxon>
        <taxon>Eubacteriales</taxon>
        <taxon>Eubacteriaceae</taxon>
        <taxon>Eubacterium</taxon>
    </lineage>
</organism>
<dbReference type="EMBL" id="AQFT01000120">
    <property type="protein sequence ID" value="EMZ22595.1"/>
    <property type="molecule type" value="Genomic_DNA"/>
</dbReference>
<accession>N2A926</accession>
<reference evidence="1 2" key="1">
    <citation type="journal article" date="2014" name="Genome Announc.">
        <title>Draft genome sequences of the altered schaedler flora, a defined bacterial community from gnotobiotic mice.</title>
        <authorList>
            <person name="Wannemuehler M.J."/>
            <person name="Overstreet A.M."/>
            <person name="Ward D.V."/>
            <person name="Phillips G.J."/>
        </authorList>
    </citation>
    <scope>NUCLEOTIDE SEQUENCE [LARGE SCALE GENOMIC DNA]</scope>
    <source>
        <strain evidence="1 2">ASF492</strain>
    </source>
</reference>
<dbReference type="Proteomes" id="UP000012589">
    <property type="component" value="Unassembled WGS sequence"/>
</dbReference>
<evidence type="ECO:0000313" key="2">
    <source>
        <dbReference type="Proteomes" id="UP000012589"/>
    </source>
</evidence>
<comment type="caution">
    <text evidence="1">The sequence shown here is derived from an EMBL/GenBank/DDBJ whole genome shotgun (WGS) entry which is preliminary data.</text>
</comment>
<protein>
    <submittedName>
        <fullName evidence="1">Uncharacterized protein</fullName>
    </submittedName>
</protein>
<dbReference type="OrthoDB" id="1859154at2"/>
<dbReference type="AlphaFoldDB" id="N2A926"/>
<dbReference type="STRING" id="1235802.C823_03976"/>
<evidence type="ECO:0000313" key="1">
    <source>
        <dbReference type="EMBL" id="EMZ22595.1"/>
    </source>
</evidence>
<dbReference type="PATRIC" id="fig|1235802.3.peg.4205"/>
<name>N2A926_9FIRM</name>
<sequence>MSLTNEDLLAISQLLDSKLKPITADVKNIHLTLENDVLPRLREIESCYTATSKRYQSGTNQIEAMQADIDVMKNVIREHSEKLQKIS</sequence>